<evidence type="ECO:0000259" key="7">
    <source>
        <dbReference type="Pfam" id="PF10427"/>
    </source>
</evidence>
<dbReference type="GeneID" id="108926132"/>
<feature type="compositionally biased region" description="Low complexity" evidence="6">
    <location>
        <begin position="1156"/>
        <end position="1170"/>
    </location>
</feature>
<feature type="domain" description="TNRC6 PABC binding" evidence="8">
    <location>
        <begin position="1478"/>
        <end position="1748"/>
    </location>
</feature>
<feature type="compositionally biased region" description="Gly residues" evidence="6">
    <location>
        <begin position="1882"/>
        <end position="1901"/>
    </location>
</feature>
<name>A0A8C9RR84_SCLFO</name>
<dbReference type="InterPro" id="IPR052068">
    <property type="entry name" value="GW182_domain"/>
</dbReference>
<feature type="region of interest" description="Disordered" evidence="6">
    <location>
        <begin position="1418"/>
        <end position="1452"/>
    </location>
</feature>
<dbReference type="Pfam" id="PF10427">
    <property type="entry name" value="Ago_hook"/>
    <property type="match status" value="1"/>
</dbReference>
<feature type="compositionally biased region" description="Low complexity" evidence="6">
    <location>
        <begin position="1063"/>
        <end position="1072"/>
    </location>
</feature>
<feature type="compositionally biased region" description="Gly residues" evidence="6">
    <location>
        <begin position="216"/>
        <end position="225"/>
    </location>
</feature>
<feature type="region of interest" description="Disordered" evidence="6">
    <location>
        <begin position="1832"/>
        <end position="1937"/>
    </location>
</feature>
<dbReference type="Proteomes" id="UP000694397">
    <property type="component" value="Chromosome 3"/>
</dbReference>
<evidence type="ECO:0000256" key="4">
    <source>
        <dbReference type="ARBA" id="ARBA00022884"/>
    </source>
</evidence>
<dbReference type="GO" id="GO:0000932">
    <property type="term" value="C:P-body"/>
    <property type="evidence" value="ECO:0007669"/>
    <property type="project" value="TreeGrafter"/>
</dbReference>
<feature type="compositionally biased region" description="Low complexity" evidence="6">
    <location>
        <begin position="945"/>
        <end position="982"/>
    </location>
</feature>
<dbReference type="InterPro" id="IPR019486">
    <property type="entry name" value="Argonaute_hook_dom"/>
</dbReference>
<feature type="compositionally biased region" description="Basic residues" evidence="6">
    <location>
        <begin position="1"/>
        <end position="11"/>
    </location>
</feature>
<feature type="compositionally biased region" description="Basic and acidic residues" evidence="6">
    <location>
        <begin position="840"/>
        <end position="851"/>
    </location>
</feature>
<dbReference type="InterPro" id="IPR035979">
    <property type="entry name" value="RBD_domain_sf"/>
</dbReference>
<dbReference type="GO" id="GO:0005829">
    <property type="term" value="C:cytosol"/>
    <property type="evidence" value="ECO:0007669"/>
    <property type="project" value="UniProtKB-ARBA"/>
</dbReference>
<feature type="compositionally biased region" description="Gly residues" evidence="6">
    <location>
        <begin position="826"/>
        <end position="839"/>
    </location>
</feature>
<feature type="region of interest" description="Disordered" evidence="6">
    <location>
        <begin position="1"/>
        <end position="616"/>
    </location>
</feature>
<dbReference type="GO" id="GO:0005654">
    <property type="term" value="C:nucleoplasm"/>
    <property type="evidence" value="ECO:0007669"/>
    <property type="project" value="TreeGrafter"/>
</dbReference>
<evidence type="ECO:0000256" key="3">
    <source>
        <dbReference type="ARBA" id="ARBA00022845"/>
    </source>
</evidence>
<feature type="compositionally biased region" description="Low complexity" evidence="6">
    <location>
        <begin position="523"/>
        <end position="538"/>
    </location>
</feature>
<feature type="compositionally biased region" description="Low complexity" evidence="6">
    <location>
        <begin position="578"/>
        <end position="588"/>
    </location>
</feature>
<dbReference type="RefSeq" id="XP_029106158.1">
    <property type="nucleotide sequence ID" value="XM_029250325.1"/>
</dbReference>
<feature type="region of interest" description="Disordered" evidence="6">
    <location>
        <begin position="1681"/>
        <end position="1730"/>
    </location>
</feature>
<feature type="compositionally biased region" description="Gly residues" evidence="6">
    <location>
        <begin position="1834"/>
        <end position="1859"/>
    </location>
</feature>
<feature type="domain" description="Argonaute hook" evidence="7">
    <location>
        <begin position="1059"/>
        <end position="1189"/>
    </location>
</feature>
<feature type="compositionally biased region" description="Low complexity" evidence="6">
    <location>
        <begin position="144"/>
        <end position="156"/>
    </location>
</feature>
<accession>A0A8C9RR84</accession>
<feature type="compositionally biased region" description="Low complexity" evidence="6">
    <location>
        <begin position="1011"/>
        <end position="1044"/>
    </location>
</feature>
<feature type="compositionally biased region" description="Basic and acidic residues" evidence="6">
    <location>
        <begin position="95"/>
        <end position="111"/>
    </location>
</feature>
<feature type="compositionally biased region" description="Gly residues" evidence="6">
    <location>
        <begin position="880"/>
        <end position="893"/>
    </location>
</feature>
<feature type="compositionally biased region" description="Polar residues" evidence="6">
    <location>
        <begin position="1907"/>
        <end position="1930"/>
    </location>
</feature>
<organism evidence="9 10">
    <name type="scientific">Scleropages formosus</name>
    <name type="common">Asian bonytongue</name>
    <name type="synonym">Osteoglossum formosum</name>
    <dbReference type="NCBI Taxonomy" id="113540"/>
    <lineage>
        <taxon>Eukaryota</taxon>
        <taxon>Metazoa</taxon>
        <taxon>Chordata</taxon>
        <taxon>Craniata</taxon>
        <taxon>Vertebrata</taxon>
        <taxon>Euteleostomi</taxon>
        <taxon>Actinopterygii</taxon>
        <taxon>Neopterygii</taxon>
        <taxon>Teleostei</taxon>
        <taxon>Osteoglossocephala</taxon>
        <taxon>Osteoglossomorpha</taxon>
        <taxon>Osteoglossiformes</taxon>
        <taxon>Osteoglossidae</taxon>
        <taxon>Scleropages</taxon>
    </lineage>
</organism>
<dbReference type="InterPro" id="IPR012677">
    <property type="entry name" value="Nucleotide-bd_a/b_plait_sf"/>
</dbReference>
<feature type="compositionally biased region" description="Polar residues" evidence="6">
    <location>
        <begin position="1704"/>
        <end position="1713"/>
    </location>
</feature>
<proteinExistence type="inferred from homology"/>
<evidence type="ECO:0000256" key="5">
    <source>
        <dbReference type="ARBA" id="ARBA00023158"/>
    </source>
</evidence>
<keyword evidence="3" id="KW-0810">Translation regulation</keyword>
<reference evidence="9" key="3">
    <citation type="submission" date="2025-09" db="UniProtKB">
        <authorList>
            <consortium name="Ensembl"/>
        </authorList>
    </citation>
    <scope>IDENTIFICATION</scope>
</reference>
<keyword evidence="4" id="KW-0694">RNA-binding</keyword>
<feature type="compositionally biased region" description="Low complexity" evidence="6">
    <location>
        <begin position="663"/>
        <end position="686"/>
    </location>
</feature>
<evidence type="ECO:0000256" key="6">
    <source>
        <dbReference type="SAM" id="MobiDB-lite"/>
    </source>
</evidence>
<keyword evidence="5" id="KW-0943">RNA-mediated gene silencing</keyword>
<feature type="compositionally biased region" description="Low complexity" evidence="6">
    <location>
        <begin position="271"/>
        <end position="289"/>
    </location>
</feature>
<comment type="similarity">
    <text evidence="1">Belongs to the GW182 family.</text>
</comment>
<feature type="compositionally biased region" description="Low complexity" evidence="6">
    <location>
        <begin position="1419"/>
        <end position="1429"/>
    </location>
</feature>
<feature type="compositionally biased region" description="Gly residues" evidence="6">
    <location>
        <begin position="1714"/>
        <end position="1729"/>
    </location>
</feature>
<evidence type="ECO:0008006" key="11">
    <source>
        <dbReference type="Google" id="ProtNLM"/>
    </source>
</evidence>
<feature type="compositionally biased region" description="Low complexity" evidence="6">
    <location>
        <begin position="714"/>
        <end position="726"/>
    </location>
</feature>
<keyword evidence="10" id="KW-1185">Reference proteome</keyword>
<dbReference type="GO" id="GO:0006417">
    <property type="term" value="P:regulation of translation"/>
    <property type="evidence" value="ECO:0007669"/>
    <property type="project" value="UniProtKB-KW"/>
</dbReference>
<feature type="compositionally biased region" description="Gly residues" evidence="6">
    <location>
        <begin position="852"/>
        <end position="862"/>
    </location>
</feature>
<dbReference type="Pfam" id="PF16608">
    <property type="entry name" value="TNRC6-PABC_bdg"/>
    <property type="match status" value="1"/>
</dbReference>
<feature type="compositionally biased region" description="Gly residues" evidence="6">
    <location>
        <begin position="500"/>
        <end position="522"/>
    </location>
</feature>
<feature type="compositionally biased region" description="Low complexity" evidence="6">
    <location>
        <begin position="61"/>
        <end position="71"/>
    </location>
</feature>
<feature type="compositionally biased region" description="Low complexity" evidence="6">
    <location>
        <begin position="409"/>
        <end position="424"/>
    </location>
</feature>
<dbReference type="SUPFAM" id="SSF54928">
    <property type="entry name" value="RNA-binding domain, RBD"/>
    <property type="match status" value="1"/>
</dbReference>
<feature type="region of interest" description="Disordered" evidence="6">
    <location>
        <begin position="1517"/>
        <end position="1644"/>
    </location>
</feature>
<feature type="compositionally biased region" description="Gly residues" evidence="6">
    <location>
        <begin position="1073"/>
        <end position="1083"/>
    </location>
</feature>
<dbReference type="PANTHER" id="PTHR13020:SF32">
    <property type="entry name" value="TRINUCLEOTIDE REPEAT-CONTAINING GENE 6B PROTEIN"/>
    <property type="match status" value="1"/>
</dbReference>
<dbReference type="Gene3D" id="3.30.70.330">
    <property type="match status" value="1"/>
</dbReference>
<feature type="region of interest" description="Disordered" evidence="6">
    <location>
        <begin position="651"/>
        <end position="1270"/>
    </location>
</feature>
<reference evidence="9 10" key="1">
    <citation type="submission" date="2019-04" db="EMBL/GenBank/DDBJ databases">
        <authorList>
            <consortium name="Wellcome Sanger Institute Data Sharing"/>
        </authorList>
    </citation>
    <scope>NUCLEOTIDE SEQUENCE [LARGE SCALE GENOMIC DNA]</scope>
</reference>
<dbReference type="PANTHER" id="PTHR13020">
    <property type="entry name" value="TRINUCLEOTIDE REPEAT-CONTAINING GENE 6"/>
    <property type="match status" value="1"/>
</dbReference>
<evidence type="ECO:0000259" key="8">
    <source>
        <dbReference type="Pfam" id="PF16608"/>
    </source>
</evidence>
<reference evidence="9" key="2">
    <citation type="submission" date="2025-08" db="UniProtKB">
        <authorList>
            <consortium name="Ensembl"/>
        </authorList>
    </citation>
    <scope>IDENTIFICATION</scope>
</reference>
<feature type="region of interest" description="Disordered" evidence="6">
    <location>
        <begin position="1965"/>
        <end position="1998"/>
    </location>
</feature>
<evidence type="ECO:0000256" key="1">
    <source>
        <dbReference type="ARBA" id="ARBA00007302"/>
    </source>
</evidence>
<feature type="compositionally biased region" description="Polar residues" evidence="6">
    <location>
        <begin position="1113"/>
        <end position="1127"/>
    </location>
</feature>
<feature type="compositionally biased region" description="Low complexity" evidence="6">
    <location>
        <begin position="1612"/>
        <end position="1625"/>
    </location>
</feature>
<feature type="compositionally biased region" description="Pro residues" evidence="6">
    <location>
        <begin position="48"/>
        <end position="60"/>
    </location>
</feature>
<evidence type="ECO:0000313" key="10">
    <source>
        <dbReference type="Proteomes" id="UP000694397"/>
    </source>
</evidence>
<evidence type="ECO:0000313" key="9">
    <source>
        <dbReference type="Ensembl" id="ENSSFOP00015018854.2"/>
    </source>
</evidence>
<dbReference type="GO" id="GO:0003723">
    <property type="term" value="F:RNA binding"/>
    <property type="evidence" value="ECO:0007669"/>
    <property type="project" value="UniProtKB-KW"/>
</dbReference>
<dbReference type="FunFam" id="3.30.70.330:FF:000011">
    <property type="entry name" value="trinucleotide repeat-containing gene 6A protein-like"/>
    <property type="match status" value="1"/>
</dbReference>
<protein>
    <recommendedName>
        <fullName evidence="11">Trinucleotide repeat-containing 6B protein-like</fullName>
    </recommendedName>
</protein>
<dbReference type="GO" id="GO:0035195">
    <property type="term" value="P:miRNA-mediated post-transcriptional gene silencing"/>
    <property type="evidence" value="ECO:0007669"/>
    <property type="project" value="TreeGrafter"/>
</dbReference>
<sequence length="1998" mass="201628">MEDKKRKKEDKRKRDASQKVAEQKNKVPELTKSTSTQSPATPSSVTPSPGPPPSPSPSPASAPAGSPAQGGNNAKRAAVANGQPASGAQPPQRYMSREVPPRFRCQQDHKVLLKRGQPPLSCMLLGGGNGSSPTSQGDGPNATAAGPSDPSPGSLGPAPPNSPSSSSSSSVAAASSSNYANSTWGVSSGSQPPSQGWGEKVIVDGSDLEEWPSIAGGAGGDGVETGGASQNDRHLQQSLGAGAGAGEAGDTSSPSPPSSSSCSSNECMQPGGAVWGSAAAGSASSKSKVTPLPGPQEGALGVSGGFPGANFNPSANPSAWPALVQDETAVEGVGDVSAPEGNLASLQPPTPVPASPSPANSASRQHSCEMQARDREPPHGEWGGAALELGAGPKTAGDMDCGITGEDPSASSSSSSSWRLQSFSANAKTGGSRADAWEGGSGGPASTGEGTSTWSHEGKGGAAAGSAWAAGGGGSCKTSGVSQGAWGGVTGEELSVGEWGNSGGGMSLEGPGDAAGGSGDGGSSSNSSSGGSIGNPPDSASPTSTTMTRAWDNQTGVGEGRSGETVEWGGQGKGGTGASSSSGGSRSRTGGGPPGQHQHSHSHHRPAQQPTNPEVALQNLLRRTDLDPRVLSNVGWGQTQIRQNVAWDLEEGEERGSNGRGMGSSAFSSAANSTTNSSSHSASASSMTTDPLANLNRSANLTGTTPSGDGWEDSSTSGLSRGPSSSGSGGRNHGTSHSVSGSGVGGLGNPAGVQGKSSAGWSGVSPGEGQGKGWSTEGPEWREHRGGGAETAEWGAFRQQGTPAAGGWGGGPEEKGTSAWKEMGRDGGGGGWGQRGGSEWGERETKPERGVWGEGKGNGGNAAGDSKVGSWGNWDDGGSKRGWGGGGEMGGKGHQSWGSKPTHTQIPNSQAAVLKAQIQHQQQSQPQPPSLDTGAAQGGWGRPGGASSQNQNQSSGWTSGPMPQMPGEGPEPSGWEEPSPQSVSRRMEIDDGTSAWGDPSRYNKSVKLWDQNGAAATASPQAQVQQQIGQPTVHQPQQQQQLAGRPVHQTTGTGVREQGHGPGKPAAAAPAMWGGGTPGGPGVDNGTAAWGKAADTPTGWGDPEDSGKASGWGNPSTNSVKPGSKSMQEGWGDGEASVGASRHSSWEEEEEAGGMWNSAGSQGSSSSYNSGGWGQSHGGKKGNNKGTLKSGGGDSWMNPVTRQFSNMGLLGEDPSGRPLDLAPGPPQDRKLEGDKRGLSLGDYNGEMRKGGRGGAVFRSPSSKEVGPGEPGPYYDKVGGHNVFGGNSGMGQSRGVHQPGVSPINPSPGIRAQVPHQFLTPQVPGSVLKQMPPPNNNMGGIGVGGVGGMAGGMFPTQLSPQHLAMLSSIYPQMQQFHLACQLLLQQQQQQQLLQNQRKFPQGLRQQPDPQQLARVMAILQQQRQQQQQQQAGVGTGSKLSPSHLGGGAPKQAMASDQLPHLGMVGSLADLHAKTQAGYSGFSAGANLSGLELGSIVGGPGNMKEGGGQQSRFKWMMEGHSPTPSPPDSTLHKNGPISAPVKLRGGSPYSQYELLGNENLGGPPQTSSDNWHRTPGSKIGTKAGTSSWPQEFQPGVPWKGIQSADPESDPYVTPGSVLGPSGPSSLSDSEHQLLRDNAGPNPSLNTLLPSTGAWPYSASDSPVNNAHSSAKYTDYKPSWPPDPIGHNKLWKSGRNSSQVPRPPPGLTNQKPQSPWSGGGPRLARGWGGTGGSQEMRYGPGSSWSDGGSSRGSCWLVLSNLTPQIDGSTLRTICMQHGPLLTFHLGLTQGSALIRYSTRQEAAKAQSALHMCVLGNTTILAEFVSEEEVTRYFAHSQGGGSGTGNGGGAVGTVPGSGVGQGQSGTTVTGASSGGSPPGGERERAGGGNGGGGGVGSVGTSGSGWQGLDDTGNSPDPSSAQGPGLSIFTQWSSNGAASGSGGVGVGMEAVDPGRAGLWGGMTQGYPSSSSLWGAPQMDDRHQMDSPASLLPGDLLGGGADSI</sequence>
<dbReference type="GeneTree" id="ENSGT00940000155813"/>
<evidence type="ECO:0000256" key="2">
    <source>
        <dbReference type="ARBA" id="ARBA00022553"/>
    </source>
</evidence>
<feature type="compositionally biased region" description="Low complexity" evidence="6">
    <location>
        <begin position="248"/>
        <end position="264"/>
    </location>
</feature>
<dbReference type="Ensembl" id="ENSSFOT00015019067.2">
    <property type="protein sequence ID" value="ENSSFOP00015018854.2"/>
    <property type="gene ID" value="ENSSFOG00015012107.2"/>
</dbReference>
<feature type="compositionally biased region" description="Polar residues" evidence="6">
    <location>
        <begin position="687"/>
        <end position="707"/>
    </location>
</feature>
<feature type="compositionally biased region" description="Low complexity" evidence="6">
    <location>
        <begin position="163"/>
        <end position="198"/>
    </location>
</feature>
<feature type="compositionally biased region" description="Basic and acidic residues" evidence="6">
    <location>
        <begin position="12"/>
        <end position="29"/>
    </location>
</feature>
<feature type="compositionally biased region" description="Low complexity" evidence="6">
    <location>
        <begin position="33"/>
        <end position="47"/>
    </location>
</feature>
<keyword evidence="2" id="KW-0597">Phosphoprotein</keyword>
<dbReference type="InterPro" id="IPR032226">
    <property type="entry name" value="TNRC6_PABC-bd"/>
</dbReference>
<feature type="compositionally biased region" description="Polar residues" evidence="6">
    <location>
        <begin position="540"/>
        <end position="556"/>
    </location>
</feature>
<gene>
    <name evidence="9" type="primary">LOC108926132</name>
</gene>
<feature type="compositionally biased region" description="Basic and acidic residues" evidence="6">
    <location>
        <begin position="1227"/>
        <end position="1237"/>
    </location>
</feature>
<feature type="compositionally biased region" description="Polar residues" evidence="6">
    <location>
        <begin position="896"/>
        <end position="911"/>
    </location>
</feature>
<feature type="compositionally biased region" description="Low complexity" evidence="6">
    <location>
        <begin position="1980"/>
        <end position="1989"/>
    </location>
</feature>
<dbReference type="GO" id="GO:0060213">
    <property type="term" value="P:positive regulation of nuclear-transcribed mRNA poly(A) tail shortening"/>
    <property type="evidence" value="ECO:0007669"/>
    <property type="project" value="TreeGrafter"/>
</dbReference>